<reference evidence="1" key="1">
    <citation type="journal article" date="2020" name="Nature">
        <title>Giant virus diversity and host interactions through global metagenomics.</title>
        <authorList>
            <person name="Schulz F."/>
            <person name="Roux S."/>
            <person name="Paez-Espino D."/>
            <person name="Jungbluth S."/>
            <person name="Walsh D.A."/>
            <person name="Denef V.J."/>
            <person name="McMahon K.D."/>
            <person name="Konstantinidis K.T."/>
            <person name="Eloe-Fadrosh E.A."/>
            <person name="Kyrpides N.C."/>
            <person name="Woyke T."/>
        </authorList>
    </citation>
    <scope>NUCLEOTIDE SEQUENCE</scope>
    <source>
        <strain evidence="1">GVMAG-M-3300013004-44</strain>
    </source>
</reference>
<name>A0A6C0BFY2_9ZZZZ</name>
<dbReference type="InterPro" id="IPR029071">
    <property type="entry name" value="Ubiquitin-like_domsf"/>
</dbReference>
<dbReference type="AlphaFoldDB" id="A0A6C0BFY2"/>
<dbReference type="EMBL" id="MN739157">
    <property type="protein sequence ID" value="QHS91245.1"/>
    <property type="molecule type" value="Genomic_DNA"/>
</dbReference>
<evidence type="ECO:0008006" key="2">
    <source>
        <dbReference type="Google" id="ProtNLM"/>
    </source>
</evidence>
<dbReference type="CDD" id="cd17039">
    <property type="entry name" value="Ubl_ubiquitin_like"/>
    <property type="match status" value="1"/>
</dbReference>
<accession>A0A6C0BFY2</accession>
<dbReference type="SUPFAM" id="SSF54236">
    <property type="entry name" value="Ubiquitin-like"/>
    <property type="match status" value="1"/>
</dbReference>
<evidence type="ECO:0000313" key="1">
    <source>
        <dbReference type="EMBL" id="QHS91245.1"/>
    </source>
</evidence>
<sequence length="249" mass="29576">MPRFYEEDEKVHDDECILTIKTMSGDLYHVIAHLQDNIASLKDLMSDELEAYPDEQKYVVEGSYYELNDHMWIRRLAPEHHILHVLNDHSYGDPNTIPMRWRCCGRYCRSYRERNAQSIVNRERIPSLTLGEGFPEEQIQYLGEWFHMAKNLEILDICVAHHKIDDIMRVLIGVFHTLPDCHLIMLRNSERAKVDPTILQDLVRVVRHRFEVYGRQCLICLPSDTEWSHESLTEEWIHRYESQLESISL</sequence>
<proteinExistence type="predicted"/>
<protein>
    <recommendedName>
        <fullName evidence="2">Ubiquitin-like domain-containing protein</fullName>
    </recommendedName>
</protein>
<organism evidence="1">
    <name type="scientific">viral metagenome</name>
    <dbReference type="NCBI Taxonomy" id="1070528"/>
    <lineage>
        <taxon>unclassified sequences</taxon>
        <taxon>metagenomes</taxon>
        <taxon>organismal metagenomes</taxon>
    </lineage>
</organism>